<name>A0A517M8W1_9BACT</name>
<evidence type="ECO:0000313" key="1">
    <source>
        <dbReference type="EMBL" id="QDS91323.1"/>
    </source>
</evidence>
<keyword evidence="2" id="KW-1185">Reference proteome</keyword>
<evidence type="ECO:0000313" key="2">
    <source>
        <dbReference type="Proteomes" id="UP000320672"/>
    </source>
</evidence>
<sequence length="155" mass="16776">MFADRTRSLTKSLAYPLASVLALGSVGGCGHSASDLIPLALEHAPPSVRETYATKGSVPVDPSMVTIDYPFPERENPFLFPSETVVIQPVTAKMTDIRVLGFVKVDRPRVLLQVKNVSRTLAVGETTQGIEVVSIDPPSVKLRQGNLTWNASLFD</sequence>
<dbReference type="EMBL" id="CP036262">
    <property type="protein sequence ID" value="QDS91323.1"/>
    <property type="molecule type" value="Genomic_DNA"/>
</dbReference>
<dbReference type="AlphaFoldDB" id="A0A517M8W1"/>
<organism evidence="1 2">
    <name type="scientific">Roseimaritima multifibrata</name>
    <dbReference type="NCBI Taxonomy" id="1930274"/>
    <lineage>
        <taxon>Bacteria</taxon>
        <taxon>Pseudomonadati</taxon>
        <taxon>Planctomycetota</taxon>
        <taxon>Planctomycetia</taxon>
        <taxon>Pirellulales</taxon>
        <taxon>Pirellulaceae</taxon>
        <taxon>Roseimaritima</taxon>
    </lineage>
</organism>
<reference evidence="1 2" key="1">
    <citation type="submission" date="2019-02" db="EMBL/GenBank/DDBJ databases">
        <title>Deep-cultivation of Planctomycetes and their phenomic and genomic characterization uncovers novel biology.</title>
        <authorList>
            <person name="Wiegand S."/>
            <person name="Jogler M."/>
            <person name="Boedeker C."/>
            <person name="Pinto D."/>
            <person name="Vollmers J."/>
            <person name="Rivas-Marin E."/>
            <person name="Kohn T."/>
            <person name="Peeters S.H."/>
            <person name="Heuer A."/>
            <person name="Rast P."/>
            <person name="Oberbeckmann S."/>
            <person name="Bunk B."/>
            <person name="Jeske O."/>
            <person name="Meyerdierks A."/>
            <person name="Storesund J.E."/>
            <person name="Kallscheuer N."/>
            <person name="Luecker S."/>
            <person name="Lage O.M."/>
            <person name="Pohl T."/>
            <person name="Merkel B.J."/>
            <person name="Hornburger P."/>
            <person name="Mueller R.-W."/>
            <person name="Bruemmer F."/>
            <person name="Labrenz M."/>
            <person name="Spormann A.M."/>
            <person name="Op den Camp H."/>
            <person name="Overmann J."/>
            <person name="Amann R."/>
            <person name="Jetten M.S.M."/>
            <person name="Mascher T."/>
            <person name="Medema M.H."/>
            <person name="Devos D.P."/>
            <person name="Kaster A.-K."/>
            <person name="Ovreas L."/>
            <person name="Rohde M."/>
            <person name="Galperin M.Y."/>
            <person name="Jogler C."/>
        </authorList>
    </citation>
    <scope>NUCLEOTIDE SEQUENCE [LARGE SCALE GENOMIC DNA]</scope>
    <source>
        <strain evidence="1 2">FF011L</strain>
    </source>
</reference>
<dbReference type="RefSeq" id="WP_145349409.1">
    <property type="nucleotide sequence ID" value="NZ_CP036262.1"/>
</dbReference>
<dbReference type="PROSITE" id="PS51257">
    <property type="entry name" value="PROKAR_LIPOPROTEIN"/>
    <property type="match status" value="1"/>
</dbReference>
<protein>
    <submittedName>
        <fullName evidence="1">Uncharacterized protein</fullName>
    </submittedName>
</protein>
<proteinExistence type="predicted"/>
<gene>
    <name evidence="1" type="ORF">FF011L_00520</name>
</gene>
<dbReference type="OrthoDB" id="272847at2"/>
<dbReference type="Proteomes" id="UP000320672">
    <property type="component" value="Chromosome"/>
</dbReference>
<accession>A0A517M8W1</accession>
<dbReference type="KEGG" id="rml:FF011L_00520"/>